<gene>
    <name evidence="7" type="ORF">GBB84_23255</name>
</gene>
<reference evidence="7 8" key="1">
    <citation type="submission" date="2019-10" db="EMBL/GenBank/DDBJ databases">
        <title>Characterization of a new Citrobacter species.</title>
        <authorList>
            <person name="Goncalves Ribeiro T."/>
            <person name="Izdebski R."/>
            <person name="Urbanowicz P."/>
            <person name="Carmeli Y."/>
            <person name="Gniadkowski M."/>
            <person name="Peixe L."/>
        </authorList>
    </citation>
    <scope>NUCLEOTIDE SEQUENCE [LARGE SCALE GENOMIC DNA]</scope>
    <source>
        <strain evidence="7 8">NMI7905_11</strain>
    </source>
</reference>
<dbReference type="InterPro" id="IPR047127">
    <property type="entry name" value="MutT-like"/>
</dbReference>
<dbReference type="PANTHER" id="PTHR47707">
    <property type="entry name" value="8-OXO-DGTP DIPHOSPHATASE"/>
    <property type="match status" value="1"/>
</dbReference>
<name>A0A6L5EH09_9ENTR</name>
<dbReference type="Proteomes" id="UP000475079">
    <property type="component" value="Unassembled WGS sequence"/>
</dbReference>
<dbReference type="PROSITE" id="PS51462">
    <property type="entry name" value="NUDIX"/>
    <property type="match status" value="1"/>
</dbReference>
<dbReference type="CDD" id="cd03425">
    <property type="entry name" value="NUDIX_MutT_NudA_like"/>
    <property type="match status" value="1"/>
</dbReference>
<keyword evidence="4" id="KW-0460">Magnesium</keyword>
<dbReference type="InterPro" id="IPR000086">
    <property type="entry name" value="NUDIX_hydrolase_dom"/>
</dbReference>
<evidence type="ECO:0000256" key="1">
    <source>
        <dbReference type="ARBA" id="ARBA00001946"/>
    </source>
</evidence>
<evidence type="ECO:0000256" key="5">
    <source>
        <dbReference type="RuleBase" id="RU003476"/>
    </source>
</evidence>
<dbReference type="SUPFAM" id="SSF55811">
    <property type="entry name" value="Nudix"/>
    <property type="match status" value="1"/>
</dbReference>
<dbReference type="InterPro" id="IPR020476">
    <property type="entry name" value="Nudix_hydrolase"/>
</dbReference>
<evidence type="ECO:0000259" key="6">
    <source>
        <dbReference type="PROSITE" id="PS51462"/>
    </source>
</evidence>
<evidence type="ECO:0000313" key="8">
    <source>
        <dbReference type="Proteomes" id="UP000475079"/>
    </source>
</evidence>
<dbReference type="FunFam" id="3.90.79.10:FF:000014">
    <property type="entry name" value="8-oxo-dGTP diphosphatase MutT"/>
    <property type="match status" value="1"/>
</dbReference>
<dbReference type="PRINTS" id="PR00502">
    <property type="entry name" value="NUDIXFAMILY"/>
</dbReference>
<protein>
    <submittedName>
        <fullName evidence="7">Pyrimidine (Deoxy)nucleoside triphosphate diphosphatase</fullName>
    </submittedName>
</protein>
<dbReference type="InterPro" id="IPR020084">
    <property type="entry name" value="NUDIX_hydrolase_CS"/>
</dbReference>
<comment type="cofactor">
    <cofactor evidence="1">
        <name>Mg(2+)</name>
        <dbReference type="ChEBI" id="CHEBI:18420"/>
    </cofactor>
</comment>
<dbReference type="PANTHER" id="PTHR47707:SF2">
    <property type="entry name" value="CTP PYROPHOSPHOHYDROLASE"/>
    <property type="match status" value="1"/>
</dbReference>
<evidence type="ECO:0000313" key="7">
    <source>
        <dbReference type="EMBL" id="MPQ53810.1"/>
    </source>
</evidence>
<keyword evidence="8" id="KW-1185">Reference proteome</keyword>
<comment type="similarity">
    <text evidence="2 5">Belongs to the Nudix hydrolase family.</text>
</comment>
<dbReference type="Gene3D" id="3.90.79.10">
    <property type="entry name" value="Nucleoside Triphosphate Pyrophosphohydrolase"/>
    <property type="match status" value="1"/>
</dbReference>
<dbReference type="GO" id="GO:0006281">
    <property type="term" value="P:DNA repair"/>
    <property type="evidence" value="ECO:0007669"/>
    <property type="project" value="InterPro"/>
</dbReference>
<dbReference type="InterPro" id="IPR015797">
    <property type="entry name" value="NUDIX_hydrolase-like_dom_sf"/>
</dbReference>
<dbReference type="NCBIfam" id="NF007834">
    <property type="entry name" value="PRK10546.1"/>
    <property type="match status" value="1"/>
</dbReference>
<evidence type="ECO:0000256" key="4">
    <source>
        <dbReference type="ARBA" id="ARBA00022842"/>
    </source>
</evidence>
<keyword evidence="3 5" id="KW-0378">Hydrolase</keyword>
<sequence length="154" mass="17005">MMKTLDVVAAIVERDGKILLAQRPPQADQAGLWEFAGGKVEAGETQPQALVRELREELGIEATVGCYIASHQREVSGRMIHLHAWHVPAFSGEVIAHEHQQLVWCEPQAALDYPLAPADVPLLNAFMILRAARPADSCRSFSHRADTATARHRL</sequence>
<dbReference type="RefSeq" id="WP_152404937.1">
    <property type="nucleotide sequence ID" value="NZ_WHIY01000020.1"/>
</dbReference>
<dbReference type="GO" id="GO:0035539">
    <property type="term" value="F:8-oxo-7,8-dihydrodeoxyguanosine triphosphate pyrophosphatase activity"/>
    <property type="evidence" value="ECO:0007669"/>
    <property type="project" value="TreeGrafter"/>
</dbReference>
<dbReference type="GO" id="GO:0044716">
    <property type="term" value="F:8-oxo-GDP phosphatase activity"/>
    <property type="evidence" value="ECO:0007669"/>
    <property type="project" value="TreeGrafter"/>
</dbReference>
<organism evidence="7 8">
    <name type="scientific">Citrobacter telavivensis</name>
    <dbReference type="NCBI Taxonomy" id="2653932"/>
    <lineage>
        <taxon>Bacteria</taxon>
        <taxon>Pseudomonadati</taxon>
        <taxon>Pseudomonadota</taxon>
        <taxon>Gammaproteobacteria</taxon>
        <taxon>Enterobacterales</taxon>
        <taxon>Enterobacteriaceae</taxon>
        <taxon>Citrobacter</taxon>
    </lineage>
</organism>
<proteinExistence type="inferred from homology"/>
<feature type="domain" description="Nudix hydrolase" evidence="6">
    <location>
        <begin position="2"/>
        <end position="128"/>
    </location>
</feature>
<dbReference type="PROSITE" id="PS00893">
    <property type="entry name" value="NUDIX_BOX"/>
    <property type="match status" value="1"/>
</dbReference>
<dbReference type="GO" id="GO:0008413">
    <property type="term" value="F:8-oxo-7,8-dihydroguanosine triphosphate pyrophosphatase activity"/>
    <property type="evidence" value="ECO:0007669"/>
    <property type="project" value="TreeGrafter"/>
</dbReference>
<evidence type="ECO:0000256" key="2">
    <source>
        <dbReference type="ARBA" id="ARBA00005582"/>
    </source>
</evidence>
<dbReference type="EMBL" id="WHIY01000020">
    <property type="protein sequence ID" value="MPQ53810.1"/>
    <property type="molecule type" value="Genomic_DNA"/>
</dbReference>
<accession>A0A6L5EH09</accession>
<dbReference type="AlphaFoldDB" id="A0A6L5EH09"/>
<evidence type="ECO:0000256" key="3">
    <source>
        <dbReference type="ARBA" id="ARBA00022801"/>
    </source>
</evidence>
<dbReference type="GO" id="GO:0044715">
    <property type="term" value="F:8-oxo-dGDP phosphatase activity"/>
    <property type="evidence" value="ECO:0007669"/>
    <property type="project" value="TreeGrafter"/>
</dbReference>
<dbReference type="Pfam" id="PF00293">
    <property type="entry name" value="NUDIX"/>
    <property type="match status" value="1"/>
</dbReference>
<comment type="caution">
    <text evidence="7">The sequence shown here is derived from an EMBL/GenBank/DDBJ whole genome shotgun (WGS) entry which is preliminary data.</text>
</comment>